<dbReference type="GO" id="GO:0050661">
    <property type="term" value="F:NADP binding"/>
    <property type="evidence" value="ECO:0007669"/>
    <property type="project" value="InterPro"/>
</dbReference>
<dbReference type="PANTHER" id="PTHR11063">
    <property type="entry name" value="GLUTAMATE SEMIALDEHYDE DEHYDROGENASE"/>
    <property type="match status" value="1"/>
</dbReference>
<dbReference type="InterPro" id="IPR012134">
    <property type="entry name" value="Glu-5-SA_DH"/>
</dbReference>
<feature type="domain" description="Aldehyde dehydrogenase" evidence="8">
    <location>
        <begin position="33"/>
        <end position="303"/>
    </location>
</feature>
<dbReference type="Proteomes" id="UP000218711">
    <property type="component" value="Unassembled WGS sequence"/>
</dbReference>
<name>A0A2A5SXX0_LACLC</name>
<dbReference type="PROSITE" id="PS01223">
    <property type="entry name" value="PROA"/>
    <property type="match status" value="1"/>
</dbReference>
<evidence type="ECO:0000256" key="2">
    <source>
        <dbReference type="ARBA" id="ARBA00022605"/>
    </source>
</evidence>
<protein>
    <recommendedName>
        <fullName evidence="7">Gamma-glutamyl phosphate reductase</fullName>
        <shortName evidence="7">GPR</shortName>
        <ecNumber evidence="7">1.2.1.41</ecNumber>
    </recommendedName>
    <alternativeName>
        <fullName evidence="7">Glutamate-5-semialdehyde dehydrogenase</fullName>
    </alternativeName>
    <alternativeName>
        <fullName evidence="7">Glutamyl-gamma-semialdehyde dehydrogenase</fullName>
        <shortName evidence="7">GSA dehydrogenase</shortName>
    </alternativeName>
</protein>
<dbReference type="InterPro" id="IPR020593">
    <property type="entry name" value="G-glutamylP_reductase_CS"/>
</dbReference>
<evidence type="ECO:0000259" key="8">
    <source>
        <dbReference type="Pfam" id="PF00171"/>
    </source>
</evidence>
<keyword evidence="2 7" id="KW-0028">Amino-acid biosynthesis</keyword>
<dbReference type="InterPro" id="IPR016163">
    <property type="entry name" value="Ald_DH_C"/>
</dbReference>
<gene>
    <name evidence="7" type="primary">proA</name>
    <name evidence="9" type="ORF">RU92_GL000376</name>
</gene>
<dbReference type="HAMAP" id="MF_00412">
    <property type="entry name" value="ProA"/>
    <property type="match status" value="1"/>
</dbReference>
<comment type="function">
    <text evidence="7">Catalyzes the NADPH-dependent reduction of L-glutamate 5-phosphate into L-glutamate 5-semialdehyde and phosphate. The product spontaneously undergoes cyclization to form 1-pyrroline-5-carboxylate.</text>
</comment>
<dbReference type="GO" id="GO:0055129">
    <property type="term" value="P:L-proline biosynthetic process"/>
    <property type="evidence" value="ECO:0007669"/>
    <property type="project" value="UniProtKB-UniRule"/>
</dbReference>
<evidence type="ECO:0000256" key="5">
    <source>
        <dbReference type="ARBA" id="ARBA00023002"/>
    </source>
</evidence>
<keyword evidence="4 7" id="KW-0521">NADP</keyword>
<dbReference type="Gene3D" id="3.40.309.10">
    <property type="entry name" value="Aldehyde Dehydrogenase, Chain A, domain 2"/>
    <property type="match status" value="1"/>
</dbReference>
<dbReference type="InterPro" id="IPR016162">
    <property type="entry name" value="Ald_DH_N"/>
</dbReference>
<evidence type="ECO:0000256" key="6">
    <source>
        <dbReference type="ARBA" id="ARBA00049024"/>
    </source>
</evidence>
<comment type="catalytic activity">
    <reaction evidence="6 7">
        <text>L-glutamate 5-semialdehyde + phosphate + NADP(+) = L-glutamyl 5-phosphate + NADPH + H(+)</text>
        <dbReference type="Rhea" id="RHEA:19541"/>
        <dbReference type="ChEBI" id="CHEBI:15378"/>
        <dbReference type="ChEBI" id="CHEBI:43474"/>
        <dbReference type="ChEBI" id="CHEBI:57783"/>
        <dbReference type="ChEBI" id="CHEBI:58066"/>
        <dbReference type="ChEBI" id="CHEBI:58274"/>
        <dbReference type="ChEBI" id="CHEBI:58349"/>
        <dbReference type="EC" id="1.2.1.41"/>
    </reaction>
</comment>
<dbReference type="PANTHER" id="PTHR11063:SF8">
    <property type="entry name" value="DELTA-1-PYRROLINE-5-CARBOXYLATE SYNTHASE"/>
    <property type="match status" value="1"/>
</dbReference>
<dbReference type="NCBIfam" id="TIGR00407">
    <property type="entry name" value="proA"/>
    <property type="match status" value="1"/>
</dbReference>
<dbReference type="NCBIfam" id="NF001221">
    <property type="entry name" value="PRK00197.1"/>
    <property type="match status" value="1"/>
</dbReference>
<comment type="pathway">
    <text evidence="1 7">Amino-acid biosynthesis; L-proline biosynthesis; L-glutamate 5-semialdehyde from L-glutamate: step 2/2.</text>
</comment>
<dbReference type="GO" id="GO:0004350">
    <property type="term" value="F:glutamate-5-semialdehyde dehydrogenase activity"/>
    <property type="evidence" value="ECO:0007669"/>
    <property type="project" value="UniProtKB-UniRule"/>
</dbReference>
<evidence type="ECO:0000313" key="10">
    <source>
        <dbReference type="Proteomes" id="UP000218711"/>
    </source>
</evidence>
<evidence type="ECO:0000313" key="9">
    <source>
        <dbReference type="EMBL" id="PCS20728.1"/>
    </source>
</evidence>
<keyword evidence="7" id="KW-0963">Cytoplasm</keyword>
<comment type="similarity">
    <text evidence="7">Belongs to the gamma-glutamyl phosphate reductase family.</text>
</comment>
<dbReference type="EMBL" id="JXKC01000001">
    <property type="protein sequence ID" value="PCS20728.1"/>
    <property type="molecule type" value="Genomic_DNA"/>
</dbReference>
<comment type="subcellular location">
    <subcellularLocation>
        <location evidence="7">Cytoplasm</location>
    </subcellularLocation>
</comment>
<evidence type="ECO:0000256" key="7">
    <source>
        <dbReference type="HAMAP-Rule" id="MF_00412"/>
    </source>
</evidence>
<comment type="caution">
    <text evidence="9">The sequence shown here is derived from an EMBL/GenBank/DDBJ whole genome shotgun (WGS) entry which is preliminary data.</text>
</comment>
<dbReference type="FunFam" id="3.40.309.10:FF:000006">
    <property type="entry name" value="Gamma-glutamyl phosphate reductase"/>
    <property type="match status" value="1"/>
</dbReference>
<organism evidence="9 10">
    <name type="scientific">Lactococcus cremoris subsp. tructae</name>
    <dbReference type="NCBI Taxonomy" id="542833"/>
    <lineage>
        <taxon>Bacteria</taxon>
        <taxon>Bacillati</taxon>
        <taxon>Bacillota</taxon>
        <taxon>Bacilli</taxon>
        <taxon>Lactobacillales</taxon>
        <taxon>Streptococcaceae</taxon>
        <taxon>Lactococcus</taxon>
    </lineage>
</organism>
<dbReference type="InterPro" id="IPR015590">
    <property type="entry name" value="Aldehyde_DH_dom"/>
</dbReference>
<dbReference type="AlphaFoldDB" id="A0A2A5SXX0"/>
<dbReference type="InterPro" id="IPR016161">
    <property type="entry name" value="Ald_DH/histidinol_DH"/>
</dbReference>
<dbReference type="UniPathway" id="UPA00098">
    <property type="reaction ID" value="UER00360"/>
</dbReference>
<dbReference type="CDD" id="cd07079">
    <property type="entry name" value="ALDH_F18-19_ProA-GPR"/>
    <property type="match status" value="1"/>
</dbReference>
<dbReference type="GO" id="GO:0005737">
    <property type="term" value="C:cytoplasm"/>
    <property type="evidence" value="ECO:0007669"/>
    <property type="project" value="UniProtKB-SubCell"/>
</dbReference>
<dbReference type="PIRSF" id="PIRSF000151">
    <property type="entry name" value="GPR"/>
    <property type="match status" value="1"/>
</dbReference>
<dbReference type="InterPro" id="IPR000965">
    <property type="entry name" value="GPR_dom"/>
</dbReference>
<feature type="domain" description="Aldehyde dehydrogenase" evidence="8">
    <location>
        <begin position="337"/>
        <end position="399"/>
    </location>
</feature>
<dbReference type="EC" id="1.2.1.41" evidence="7"/>
<dbReference type="SUPFAM" id="SSF53720">
    <property type="entry name" value="ALDH-like"/>
    <property type="match status" value="1"/>
</dbReference>
<reference evidence="9 10" key="1">
    <citation type="submission" date="2014-12" db="EMBL/GenBank/DDBJ databases">
        <title>Draft genome sequences of 10 type strains of Lactococcus.</title>
        <authorList>
            <person name="Sun Z."/>
            <person name="Zhong Z."/>
            <person name="Liu W."/>
            <person name="Zhang W."/>
            <person name="Zhang H."/>
        </authorList>
    </citation>
    <scope>NUCLEOTIDE SEQUENCE [LARGE SCALE GENOMIC DNA]</scope>
    <source>
        <strain evidence="9 10">DSM 21502</strain>
    </source>
</reference>
<keyword evidence="5 7" id="KW-0560">Oxidoreductase</keyword>
<evidence type="ECO:0000256" key="1">
    <source>
        <dbReference type="ARBA" id="ARBA00004985"/>
    </source>
</evidence>
<dbReference type="Gene3D" id="3.40.605.10">
    <property type="entry name" value="Aldehyde Dehydrogenase, Chain A, domain 1"/>
    <property type="match status" value="1"/>
</dbReference>
<sequence>MFERHSEHGQPSKAGHKERRIKMMIEELGLKVKTASKEAAKLSTAEKNTFLQKLADSLVENTDRIISENAKDLAKAKGHGISEIMVDRLRLTAQRISDMATGLRQVAELPDPIGQVLQGFTNLDGLKILQKRVPLGTVGMIFESRPNVTIDAFSLCFKTGNSVLLRGGSDAIYSNMVLVEIIKENLLSAKITDGVVELLSDTSHAEAEKMMQADQFLDVLIPRGSARLINRVKEKATVPVIETGVGNCTIFVDESADLDMATRIVINAKTQRPSVCNAAESLVVHAKIADEFLPKLQNEINKVHEVEFRADERALKALSAGIPATDEDFGMEFLDYILSVKTVDNLDEAIEHINTYSSRHSESIVTHDYFNAQKFQDEIDAAAVYVNASTRFTDGFVFGLGAEIGISTQKLHARGPMGLEALTSTKYLIDGTGQIR</sequence>
<keyword evidence="3 7" id="KW-0641">Proline biosynthesis</keyword>
<proteinExistence type="inferred from homology"/>
<evidence type="ECO:0000256" key="4">
    <source>
        <dbReference type="ARBA" id="ARBA00022857"/>
    </source>
</evidence>
<dbReference type="Pfam" id="PF00171">
    <property type="entry name" value="Aldedh"/>
    <property type="match status" value="2"/>
</dbReference>
<evidence type="ECO:0000256" key="3">
    <source>
        <dbReference type="ARBA" id="ARBA00022650"/>
    </source>
</evidence>
<accession>A0A2A5SXX0</accession>